<protein>
    <submittedName>
        <fullName evidence="1">NUDIX hydrolase</fullName>
    </submittedName>
</protein>
<gene>
    <name evidence="1" type="ORF">HZY62_21225</name>
    <name evidence="2" type="ORF">LX92_04388</name>
</gene>
<dbReference type="RefSeq" id="WP_146197898.1">
    <property type="nucleotide sequence ID" value="NZ_JACWLN010000018.1"/>
</dbReference>
<dbReference type="InterPro" id="IPR015797">
    <property type="entry name" value="NUDIX_hydrolase-like_dom_sf"/>
</dbReference>
<sequence>MVQKKKKQLPSIEEFMPYLAYDFVILDFNGKQLQIIILEYHNTGFFALPGGFVKHDEHVVSAIKKAERERAGLDTIYLEQFHTFGSASRSALGCHEDHFRG</sequence>
<accession>A0A316DJF1</accession>
<keyword evidence="1" id="KW-0378">Hydrolase</keyword>
<evidence type="ECO:0000313" key="2">
    <source>
        <dbReference type="EMBL" id="PWK18377.1"/>
    </source>
</evidence>
<keyword evidence="4" id="KW-1185">Reference proteome</keyword>
<dbReference type="EMBL" id="QGGQ01000018">
    <property type="protein sequence ID" value="PWK18377.1"/>
    <property type="molecule type" value="Genomic_DNA"/>
</dbReference>
<evidence type="ECO:0000313" key="4">
    <source>
        <dbReference type="Proteomes" id="UP000651837"/>
    </source>
</evidence>
<dbReference type="SUPFAM" id="SSF55811">
    <property type="entry name" value="Nudix"/>
    <property type="match status" value="1"/>
</dbReference>
<proteinExistence type="predicted"/>
<reference evidence="1 4" key="2">
    <citation type="submission" date="2020-07" db="EMBL/GenBank/DDBJ databases">
        <title>The draft genome sequence of Maribacter polysiphoniae KCTC 22021.</title>
        <authorList>
            <person name="Mu L."/>
        </authorList>
    </citation>
    <scope>NUCLEOTIDE SEQUENCE [LARGE SCALE GENOMIC DNA]</scope>
    <source>
        <strain evidence="1 4">KCTC 22021</strain>
    </source>
</reference>
<dbReference type="OrthoDB" id="9786141at2"/>
<organism evidence="2 3">
    <name type="scientific">Maribacter polysiphoniae</name>
    <dbReference type="NCBI Taxonomy" id="429344"/>
    <lineage>
        <taxon>Bacteria</taxon>
        <taxon>Pseudomonadati</taxon>
        <taxon>Bacteroidota</taxon>
        <taxon>Flavobacteriia</taxon>
        <taxon>Flavobacteriales</taxon>
        <taxon>Flavobacteriaceae</taxon>
        <taxon>Maribacter</taxon>
    </lineage>
</organism>
<dbReference type="GO" id="GO:0016787">
    <property type="term" value="F:hydrolase activity"/>
    <property type="evidence" value="ECO:0007669"/>
    <property type="project" value="UniProtKB-KW"/>
</dbReference>
<dbReference type="AlphaFoldDB" id="A0A316DJF1"/>
<evidence type="ECO:0000313" key="3">
    <source>
        <dbReference type="Proteomes" id="UP000245667"/>
    </source>
</evidence>
<dbReference type="EMBL" id="JACWLN010000018">
    <property type="protein sequence ID" value="MBD1263125.1"/>
    <property type="molecule type" value="Genomic_DNA"/>
</dbReference>
<comment type="caution">
    <text evidence="2">The sequence shown here is derived from an EMBL/GenBank/DDBJ whole genome shotgun (WGS) entry which is preliminary data.</text>
</comment>
<dbReference type="Proteomes" id="UP000651837">
    <property type="component" value="Unassembled WGS sequence"/>
</dbReference>
<name>A0A316DJF1_9FLAO</name>
<reference evidence="2 3" key="1">
    <citation type="submission" date="2018-05" db="EMBL/GenBank/DDBJ databases">
        <title>Genomic Encyclopedia of Archaeal and Bacterial Type Strains, Phase II (KMG-II): from individual species to whole genera.</title>
        <authorList>
            <person name="Goeker M."/>
        </authorList>
    </citation>
    <scope>NUCLEOTIDE SEQUENCE [LARGE SCALE GENOMIC DNA]</scope>
    <source>
        <strain evidence="2 3">DSM 23514</strain>
    </source>
</reference>
<evidence type="ECO:0000313" key="1">
    <source>
        <dbReference type="EMBL" id="MBD1263125.1"/>
    </source>
</evidence>
<dbReference type="Gene3D" id="3.90.79.10">
    <property type="entry name" value="Nucleoside Triphosphate Pyrophosphohydrolase"/>
    <property type="match status" value="1"/>
</dbReference>
<dbReference type="Proteomes" id="UP000245667">
    <property type="component" value="Unassembled WGS sequence"/>
</dbReference>